<comment type="caution">
    <text evidence="14">The sequence shown here is derived from an EMBL/GenBank/DDBJ whole genome shotgun (WGS) entry which is preliminary data.</text>
</comment>
<feature type="region of interest" description="Domain I, interacts with DnaA modulators" evidence="8">
    <location>
        <begin position="1"/>
        <end position="86"/>
    </location>
</feature>
<dbReference type="InterPro" id="IPR038454">
    <property type="entry name" value="DnaA_N_sf"/>
</dbReference>
<feature type="binding site" evidence="8">
    <location>
        <position position="155"/>
    </location>
    <ligand>
        <name>ATP</name>
        <dbReference type="ChEBI" id="CHEBI:30616"/>
    </ligand>
</feature>
<organism evidence="14 15">
    <name type="scientific">Tectimicrobiota bacterium</name>
    <dbReference type="NCBI Taxonomy" id="2528274"/>
    <lineage>
        <taxon>Bacteria</taxon>
        <taxon>Pseudomonadati</taxon>
        <taxon>Nitrospinota/Tectimicrobiota group</taxon>
        <taxon>Candidatus Tectimicrobiota</taxon>
    </lineage>
</organism>
<feature type="region of interest" description="Domain IV, binds dsDNA" evidence="8">
    <location>
        <begin position="326"/>
        <end position="447"/>
    </location>
</feature>
<evidence type="ECO:0000259" key="13">
    <source>
        <dbReference type="SMART" id="SM00760"/>
    </source>
</evidence>
<dbReference type="GO" id="GO:0005524">
    <property type="term" value="F:ATP binding"/>
    <property type="evidence" value="ECO:0007669"/>
    <property type="project" value="UniProtKB-UniRule"/>
</dbReference>
<dbReference type="PANTHER" id="PTHR30050">
    <property type="entry name" value="CHROMOSOMAL REPLICATION INITIATOR PROTEIN DNAA"/>
    <property type="match status" value="1"/>
</dbReference>
<comment type="caution">
    <text evidence="8">Lacks conserved residue(s) required for the propagation of feature annotation.</text>
</comment>
<dbReference type="InterPro" id="IPR003593">
    <property type="entry name" value="AAA+_ATPase"/>
</dbReference>
<dbReference type="Gene3D" id="3.30.300.180">
    <property type="match status" value="1"/>
</dbReference>
<dbReference type="InterPro" id="IPR018312">
    <property type="entry name" value="Chromosome_initiator_DnaA_CS"/>
</dbReference>
<dbReference type="Pfam" id="PF11638">
    <property type="entry name" value="DnaA_N"/>
    <property type="match status" value="1"/>
</dbReference>
<evidence type="ECO:0000256" key="10">
    <source>
        <dbReference type="RuleBase" id="RU000577"/>
    </source>
</evidence>
<evidence type="ECO:0000313" key="14">
    <source>
        <dbReference type="EMBL" id="MBI3127739.1"/>
    </source>
</evidence>
<gene>
    <name evidence="8 14" type="primary">dnaA</name>
    <name evidence="14" type="ORF">HYZ11_09065</name>
</gene>
<dbReference type="PROSITE" id="PS01008">
    <property type="entry name" value="DNAA"/>
    <property type="match status" value="1"/>
</dbReference>
<dbReference type="HAMAP" id="MF_00377">
    <property type="entry name" value="DnaA_bact"/>
    <property type="match status" value="1"/>
</dbReference>
<feature type="binding site" evidence="8">
    <location>
        <position position="153"/>
    </location>
    <ligand>
        <name>ATP</name>
        <dbReference type="ChEBI" id="CHEBI:30616"/>
    </ligand>
</feature>
<keyword evidence="6 8" id="KW-0446">Lipid-binding</keyword>
<dbReference type="GO" id="GO:0005737">
    <property type="term" value="C:cytoplasm"/>
    <property type="evidence" value="ECO:0007669"/>
    <property type="project" value="UniProtKB-SubCell"/>
</dbReference>
<dbReference type="FunFam" id="1.10.8.60:FF:000003">
    <property type="entry name" value="Chromosomal replication initiator protein DnaA"/>
    <property type="match status" value="1"/>
</dbReference>
<dbReference type="SMART" id="SM00382">
    <property type="entry name" value="AAA"/>
    <property type="match status" value="1"/>
</dbReference>
<dbReference type="Gene3D" id="1.10.8.60">
    <property type="match status" value="1"/>
</dbReference>
<evidence type="ECO:0000256" key="7">
    <source>
        <dbReference type="ARBA" id="ARBA00023125"/>
    </source>
</evidence>
<evidence type="ECO:0000256" key="4">
    <source>
        <dbReference type="ARBA" id="ARBA00022741"/>
    </source>
</evidence>
<dbReference type="Pfam" id="PF08299">
    <property type="entry name" value="Bac_DnaA_C"/>
    <property type="match status" value="1"/>
</dbReference>
<evidence type="ECO:0000256" key="1">
    <source>
        <dbReference type="ARBA" id="ARBA00006583"/>
    </source>
</evidence>
<keyword evidence="7 8" id="KW-0238">DNA-binding</keyword>
<dbReference type="PRINTS" id="PR00051">
    <property type="entry name" value="DNAA"/>
</dbReference>
<comment type="similarity">
    <text evidence="1 8 11">Belongs to the DnaA family.</text>
</comment>
<feature type="domain" description="AAA+ ATPase" evidence="12">
    <location>
        <begin position="142"/>
        <end position="273"/>
    </location>
</feature>
<proteinExistence type="inferred from homology"/>
<dbReference type="InterPro" id="IPR001957">
    <property type="entry name" value="Chromosome_initiator_DnaA"/>
</dbReference>
<comment type="domain">
    <text evidence="8">Domain I is involved in oligomerization and binding regulators, domain II is flexibile and of varying length in different bacteria, domain III forms the AAA+ region, while domain IV binds dsDNA.</text>
</comment>
<dbReference type="InterPro" id="IPR010921">
    <property type="entry name" value="Trp_repressor/repl_initiator"/>
</dbReference>
<dbReference type="SUPFAM" id="SSF48295">
    <property type="entry name" value="TrpR-like"/>
    <property type="match status" value="1"/>
</dbReference>
<feature type="binding site" evidence="8">
    <location>
        <position position="156"/>
    </location>
    <ligand>
        <name>ATP</name>
        <dbReference type="ChEBI" id="CHEBI:30616"/>
    </ligand>
</feature>
<dbReference type="CDD" id="cd00009">
    <property type="entry name" value="AAA"/>
    <property type="match status" value="1"/>
</dbReference>
<evidence type="ECO:0000256" key="5">
    <source>
        <dbReference type="ARBA" id="ARBA00022840"/>
    </source>
</evidence>
<reference evidence="14" key="1">
    <citation type="submission" date="2020-07" db="EMBL/GenBank/DDBJ databases">
        <title>Huge and variable diversity of episymbiotic CPR bacteria and DPANN archaea in groundwater ecosystems.</title>
        <authorList>
            <person name="He C.Y."/>
            <person name="Keren R."/>
            <person name="Whittaker M."/>
            <person name="Farag I.F."/>
            <person name="Doudna J."/>
            <person name="Cate J.H.D."/>
            <person name="Banfield J.F."/>
        </authorList>
    </citation>
    <scope>NUCLEOTIDE SEQUENCE</scope>
    <source>
        <strain evidence="14">NC_groundwater_763_Ag_S-0.2um_68_21</strain>
    </source>
</reference>
<evidence type="ECO:0000256" key="11">
    <source>
        <dbReference type="RuleBase" id="RU004227"/>
    </source>
</evidence>
<dbReference type="SMART" id="SM00760">
    <property type="entry name" value="Bac_DnaA_C"/>
    <property type="match status" value="1"/>
</dbReference>
<sequence>MQDLWSKCLARVREEVSPQAFQRWFSGTRPVRIEDGALVVEAPDLFSLDNLKSRFSGLVESILHQEGSGALGLRWVAAMNGGHPAAARPAPAPLPVPPAAAPPPAKPDFLNPKYTFGTFVIGGSNEFAHACALRVAEAPGRGLNPLFLYGGVGLGKTHLLHAIAHRVLEARPEARVHYTSSENFINELISSLQHNRMAEFRSKYRKIDVFLVDDVQFIAGKERTQEEFFFTFNALYESGKQIIITSDKMPKDTPGLEERLKTRFVWGMTADIGAPDFETKVAILQKKAAEQNFNLPSEVAHYIAERARSNVRELEGCLIKIIFHASLHGADIDVAMAQEVLKGIIREPSRSASIDQIQRIVSEHFQVRVMDIKSKNRSQSFALPRQIAMYLARELSRASTTEIGRRFGGKDHSTVIHSTNKIREMTRRDPEFAATVQLLKEKAEAAV</sequence>
<dbReference type="FunFam" id="3.40.50.300:FF:000668">
    <property type="entry name" value="Chromosomal replication initiator protein DnaA"/>
    <property type="match status" value="1"/>
</dbReference>
<dbReference type="Pfam" id="PF00308">
    <property type="entry name" value="Bac_DnaA"/>
    <property type="match status" value="1"/>
</dbReference>
<keyword evidence="4 8" id="KW-0547">Nucleotide-binding</keyword>
<keyword evidence="2 8" id="KW-0963">Cytoplasm</keyword>
<dbReference type="InterPro" id="IPR027417">
    <property type="entry name" value="P-loop_NTPase"/>
</dbReference>
<dbReference type="InterPro" id="IPR020591">
    <property type="entry name" value="Chromosome_initiator_DnaA-like"/>
</dbReference>
<dbReference type="InterPro" id="IPR024633">
    <property type="entry name" value="DnaA_N_dom"/>
</dbReference>
<evidence type="ECO:0000256" key="8">
    <source>
        <dbReference type="HAMAP-Rule" id="MF_00377"/>
    </source>
</evidence>
<name>A0A932HXX4_UNCTE</name>
<feature type="domain" description="Chromosomal replication initiator DnaA C-terminal" evidence="13">
    <location>
        <begin position="353"/>
        <end position="422"/>
    </location>
</feature>
<dbReference type="InterPro" id="IPR013159">
    <property type="entry name" value="DnaA_C"/>
</dbReference>
<feature type="binding site" evidence="8">
    <location>
        <position position="157"/>
    </location>
    <ligand>
        <name>ATP</name>
        <dbReference type="ChEBI" id="CHEBI:30616"/>
    </ligand>
</feature>
<dbReference type="GO" id="GO:0006270">
    <property type="term" value="P:DNA replication initiation"/>
    <property type="evidence" value="ECO:0007669"/>
    <property type="project" value="UniProtKB-UniRule"/>
</dbReference>
<dbReference type="GO" id="GO:0006275">
    <property type="term" value="P:regulation of DNA replication"/>
    <property type="evidence" value="ECO:0007669"/>
    <property type="project" value="UniProtKB-UniRule"/>
</dbReference>
<dbReference type="GO" id="GO:0008289">
    <property type="term" value="F:lipid binding"/>
    <property type="evidence" value="ECO:0007669"/>
    <property type="project" value="UniProtKB-KW"/>
</dbReference>
<dbReference type="NCBIfam" id="TIGR00362">
    <property type="entry name" value="DnaA"/>
    <property type="match status" value="1"/>
</dbReference>
<keyword evidence="5 8" id="KW-0067">ATP-binding</keyword>
<accession>A0A932HXX4</accession>
<dbReference type="GO" id="GO:0003688">
    <property type="term" value="F:DNA replication origin binding"/>
    <property type="evidence" value="ECO:0007669"/>
    <property type="project" value="UniProtKB-UniRule"/>
</dbReference>
<dbReference type="PANTHER" id="PTHR30050:SF2">
    <property type="entry name" value="CHROMOSOMAL REPLICATION INITIATOR PROTEIN DNAA"/>
    <property type="match status" value="1"/>
</dbReference>
<keyword evidence="3 8" id="KW-0235">DNA replication</keyword>
<comment type="function">
    <text evidence="8 10">Plays an essential role in the initiation and regulation of chromosomal replication. ATP-DnaA binds to the origin of replication (oriC) to initiate formation of the DNA replication initiation complex once per cell cycle. Binds the DnaA box (a 9 base pair repeat at the origin) and separates the double-stranded (ds)DNA. Forms a right-handed helical filament on oriC DNA; dsDNA binds to the exterior of the filament while single-stranded (ss)DNA is stabiized in the filament's interior. The ATP-DnaA-oriC complex binds and stabilizes one strand of the AT-rich DNA unwinding element (DUE), permitting loading of DNA polymerase. After initiation quickly degrades to an ADP-DnaA complex that is not apt for DNA replication. Binds acidic phospholipids.</text>
</comment>
<dbReference type="CDD" id="cd06571">
    <property type="entry name" value="Bac_DnaA_C"/>
    <property type="match status" value="1"/>
</dbReference>
<evidence type="ECO:0000259" key="12">
    <source>
        <dbReference type="SMART" id="SM00382"/>
    </source>
</evidence>
<evidence type="ECO:0000256" key="3">
    <source>
        <dbReference type="ARBA" id="ARBA00022705"/>
    </source>
</evidence>
<dbReference type="Proteomes" id="UP000782312">
    <property type="component" value="Unassembled WGS sequence"/>
</dbReference>
<evidence type="ECO:0000256" key="9">
    <source>
        <dbReference type="NCBIfam" id="TIGR00362"/>
    </source>
</evidence>
<comment type="subunit">
    <text evidence="8">Oligomerizes as a right-handed, spiral filament on DNA at oriC.</text>
</comment>
<dbReference type="SUPFAM" id="SSF52540">
    <property type="entry name" value="P-loop containing nucleoside triphosphate hydrolases"/>
    <property type="match status" value="1"/>
</dbReference>
<feature type="region of interest" description="Domain III, AAA+ region" evidence="8">
    <location>
        <begin position="109"/>
        <end position="325"/>
    </location>
</feature>
<evidence type="ECO:0000256" key="2">
    <source>
        <dbReference type="ARBA" id="ARBA00022490"/>
    </source>
</evidence>
<dbReference type="InterPro" id="IPR013317">
    <property type="entry name" value="DnaA_dom"/>
</dbReference>
<dbReference type="Gene3D" id="3.40.50.300">
    <property type="entry name" value="P-loop containing nucleotide triphosphate hydrolases"/>
    <property type="match status" value="1"/>
</dbReference>
<evidence type="ECO:0000256" key="6">
    <source>
        <dbReference type="ARBA" id="ARBA00023121"/>
    </source>
</evidence>
<dbReference type="Gene3D" id="1.10.1750.10">
    <property type="match status" value="1"/>
</dbReference>
<evidence type="ECO:0000313" key="15">
    <source>
        <dbReference type="Proteomes" id="UP000782312"/>
    </source>
</evidence>
<dbReference type="AlphaFoldDB" id="A0A932HXX4"/>
<dbReference type="GO" id="GO:0005886">
    <property type="term" value="C:plasma membrane"/>
    <property type="evidence" value="ECO:0007669"/>
    <property type="project" value="TreeGrafter"/>
</dbReference>
<dbReference type="EMBL" id="JACPUR010000019">
    <property type="protein sequence ID" value="MBI3127739.1"/>
    <property type="molecule type" value="Genomic_DNA"/>
</dbReference>
<comment type="subcellular location">
    <subcellularLocation>
        <location evidence="8">Cytoplasm</location>
    </subcellularLocation>
</comment>
<protein>
    <recommendedName>
        <fullName evidence="8 9">Chromosomal replication initiator protein DnaA</fullName>
    </recommendedName>
</protein>